<dbReference type="PIRSF" id="PIRSF036625">
    <property type="entry name" value="GAF_ANTAR"/>
    <property type="match status" value="1"/>
</dbReference>
<keyword evidence="1" id="KW-0808">Transferase</keyword>
<keyword evidence="3" id="KW-0805">Transcription regulation</keyword>
<accession>A0ABU9VZ73</accession>
<dbReference type="Gene3D" id="3.30.450.40">
    <property type="match status" value="1"/>
</dbReference>
<evidence type="ECO:0000256" key="2">
    <source>
        <dbReference type="ARBA" id="ARBA00022777"/>
    </source>
</evidence>
<dbReference type="EMBL" id="JBCLVG010000001">
    <property type="protein sequence ID" value="MEN1945014.1"/>
    <property type="molecule type" value="Genomic_DNA"/>
</dbReference>
<dbReference type="SUPFAM" id="SSF52172">
    <property type="entry name" value="CheY-like"/>
    <property type="match status" value="1"/>
</dbReference>
<dbReference type="InterPro" id="IPR012074">
    <property type="entry name" value="GAF_ANTAR"/>
</dbReference>
<dbReference type="InterPro" id="IPR005561">
    <property type="entry name" value="ANTAR"/>
</dbReference>
<evidence type="ECO:0000313" key="6">
    <source>
        <dbReference type="EMBL" id="MEN1945014.1"/>
    </source>
</evidence>
<dbReference type="SMART" id="SM00065">
    <property type="entry name" value="GAF"/>
    <property type="match status" value="1"/>
</dbReference>
<dbReference type="Gene3D" id="1.10.10.10">
    <property type="entry name" value="Winged helix-like DNA-binding domain superfamily/Winged helix DNA-binding domain"/>
    <property type="match status" value="1"/>
</dbReference>
<dbReference type="Proteomes" id="UP001425155">
    <property type="component" value="Unassembled WGS sequence"/>
</dbReference>
<keyword evidence="2" id="KW-0418">Kinase</keyword>
<dbReference type="InterPro" id="IPR003018">
    <property type="entry name" value="GAF"/>
</dbReference>
<reference evidence="6 7" key="1">
    <citation type="submission" date="2024-03" db="EMBL/GenBank/DDBJ databases">
        <title>YIM 134122 draft genome.</title>
        <authorList>
            <person name="Zuo S."/>
            <person name="Xiong L."/>
        </authorList>
    </citation>
    <scope>NUCLEOTIDE SEQUENCE [LARGE SCALE GENOMIC DNA]</scope>
    <source>
        <strain evidence="6 7">YIM 134122</strain>
    </source>
</reference>
<dbReference type="PROSITE" id="PS50921">
    <property type="entry name" value="ANTAR"/>
    <property type="match status" value="1"/>
</dbReference>
<evidence type="ECO:0000313" key="7">
    <source>
        <dbReference type="Proteomes" id="UP001425155"/>
    </source>
</evidence>
<protein>
    <submittedName>
        <fullName evidence="6">GAF and ANTAR domain-containing protein</fullName>
    </submittedName>
</protein>
<keyword evidence="7" id="KW-1185">Reference proteome</keyword>
<dbReference type="RefSeq" id="WP_342110736.1">
    <property type="nucleotide sequence ID" value="NZ_JBCAUN010000001.1"/>
</dbReference>
<evidence type="ECO:0000256" key="4">
    <source>
        <dbReference type="ARBA" id="ARBA00023163"/>
    </source>
</evidence>
<evidence type="ECO:0000256" key="3">
    <source>
        <dbReference type="ARBA" id="ARBA00023015"/>
    </source>
</evidence>
<organism evidence="6 7">
    <name type="scientific">Leifsonia stereocauli</name>
    <dbReference type="NCBI Taxonomy" id="3134136"/>
    <lineage>
        <taxon>Bacteria</taxon>
        <taxon>Bacillati</taxon>
        <taxon>Actinomycetota</taxon>
        <taxon>Actinomycetes</taxon>
        <taxon>Micrococcales</taxon>
        <taxon>Microbacteriaceae</taxon>
        <taxon>Leifsonia</taxon>
    </lineage>
</organism>
<sequence>MTREEMMAELSRDARLSAAFVKVADTLVDDYDVVDLLDTLVQECTVLVDSDAGGLLIADADGTLQLIASTNEEVEFVEINQLNAGEGPCVDAFETGRGVTIADISEGDRWPAFRAASIKQGFQSMHAFPMRLRGHTIGAMGLFSVSVGQLGESDLAIAQSLADVATIGILQERSLRDTAMVADQLQRALDSRILIEQAKGIIAAQSGADMHTAFTTLRDYARSNQLKLSTVAEHVAERSLTLPIATRAVAE</sequence>
<dbReference type="InterPro" id="IPR029016">
    <property type="entry name" value="GAF-like_dom_sf"/>
</dbReference>
<name>A0ABU9VZ73_9MICO</name>
<dbReference type="InterPro" id="IPR011006">
    <property type="entry name" value="CheY-like_superfamily"/>
</dbReference>
<dbReference type="InterPro" id="IPR036388">
    <property type="entry name" value="WH-like_DNA-bd_sf"/>
</dbReference>
<proteinExistence type="predicted"/>
<evidence type="ECO:0000259" key="5">
    <source>
        <dbReference type="PROSITE" id="PS50921"/>
    </source>
</evidence>
<comment type="caution">
    <text evidence="6">The sequence shown here is derived from an EMBL/GenBank/DDBJ whole genome shotgun (WGS) entry which is preliminary data.</text>
</comment>
<dbReference type="SUPFAM" id="SSF55781">
    <property type="entry name" value="GAF domain-like"/>
    <property type="match status" value="1"/>
</dbReference>
<dbReference type="SMART" id="SM01012">
    <property type="entry name" value="ANTAR"/>
    <property type="match status" value="1"/>
</dbReference>
<dbReference type="Pfam" id="PF03861">
    <property type="entry name" value="ANTAR"/>
    <property type="match status" value="1"/>
</dbReference>
<dbReference type="Pfam" id="PF13185">
    <property type="entry name" value="GAF_2"/>
    <property type="match status" value="1"/>
</dbReference>
<evidence type="ECO:0000256" key="1">
    <source>
        <dbReference type="ARBA" id="ARBA00022679"/>
    </source>
</evidence>
<keyword evidence="4" id="KW-0804">Transcription</keyword>
<gene>
    <name evidence="6" type="ORF">WJX64_00485</name>
</gene>
<feature type="domain" description="ANTAR" evidence="5">
    <location>
        <begin position="175"/>
        <end position="236"/>
    </location>
</feature>